<accession>A0A975FYD1</accession>
<reference evidence="23" key="1">
    <citation type="submission" date="2021-04" db="EMBL/GenBank/DDBJ databases">
        <title>The complete genome sequence of Caulobacter sp. S6.</title>
        <authorList>
            <person name="Tang Y."/>
            <person name="Ouyang W."/>
            <person name="Liu Q."/>
            <person name="Huang B."/>
            <person name="Guo Z."/>
            <person name="Lei P."/>
        </authorList>
    </citation>
    <scope>NUCLEOTIDE SEQUENCE</scope>
    <source>
        <strain evidence="23">S6</strain>
    </source>
</reference>
<evidence type="ECO:0000256" key="12">
    <source>
        <dbReference type="ARBA" id="ARBA00022824"/>
    </source>
</evidence>
<dbReference type="RefSeq" id="WP_211937521.1">
    <property type="nucleotide sequence ID" value="NZ_CP073078.1"/>
</dbReference>
<evidence type="ECO:0000256" key="4">
    <source>
        <dbReference type="ARBA" id="ARBA00004613"/>
    </source>
</evidence>
<evidence type="ECO:0000256" key="20">
    <source>
        <dbReference type="ARBA" id="ARBA00033328"/>
    </source>
</evidence>
<name>A0A975FYD1_9CAUL</name>
<evidence type="ECO:0000313" key="23">
    <source>
        <dbReference type="EMBL" id="QUD87469.1"/>
    </source>
</evidence>
<keyword evidence="16" id="KW-0865">Zymogen</keyword>
<evidence type="ECO:0000256" key="21">
    <source>
        <dbReference type="SAM" id="SignalP"/>
    </source>
</evidence>
<gene>
    <name evidence="23" type="ORF">KCG34_20820</name>
</gene>
<dbReference type="GO" id="GO:0005576">
    <property type="term" value="C:extracellular region"/>
    <property type="evidence" value="ECO:0007669"/>
    <property type="project" value="UniProtKB-SubCell"/>
</dbReference>
<evidence type="ECO:0000256" key="6">
    <source>
        <dbReference type="ARBA" id="ARBA00022525"/>
    </source>
</evidence>
<keyword evidence="24" id="KW-1185">Reference proteome</keyword>
<evidence type="ECO:0000256" key="13">
    <source>
        <dbReference type="ARBA" id="ARBA00022833"/>
    </source>
</evidence>
<keyword evidence="8" id="KW-0645">Protease</keyword>
<sequence length="456" mass="47603">MRSTVSALALAVSLVAGAVQAQSIPETAAALRDKALAGSPAYDILESLTTEVGPRPTGSPAQKRAMEWGVAKLKALGFSNVHVEPFSKQAWTRGPESAEITGPYPQKLAILGLGGTIPTPPDGIEAPIALFHTYADMLAAPTGSLSGKIAVVTEPMVRTENGAGYGAVILMRVIGPQEAARRGAVAYLIRSLSTADDRFPHTGNMEPASIPAAALSPVDAALIDRMAARGQPVTIRLKLDSHITQNAQAWNVVGEIKGREHPEQVVVIGGHLDSWDPGTGAIDDGAGVAITTATGKLIADLPRAPRRTVRVVMFGSEETDGSGAAYAAAHKGEVANIVLGGESDLGSDRIYKLRLAPGGVADPALKGLADLLAPLKIIVDKAPADDAGADIEGLQALGAPIMTYYQDASRYFDTHHSANDVIERVDRKSLDQNVAAWAALIYTVAESDVDFRKGGK</sequence>
<feature type="domain" description="Peptidase M28" evidence="22">
    <location>
        <begin position="251"/>
        <end position="440"/>
    </location>
</feature>
<dbReference type="Gene3D" id="3.40.630.10">
    <property type="entry name" value="Zn peptidases"/>
    <property type="match status" value="1"/>
</dbReference>
<dbReference type="EMBL" id="CP073078">
    <property type="protein sequence ID" value="QUD87469.1"/>
    <property type="molecule type" value="Genomic_DNA"/>
</dbReference>
<comment type="subunit">
    <text evidence="19">Homodimer. The monomeric form is inactive while the homodimer is active.</text>
</comment>
<evidence type="ECO:0000256" key="2">
    <source>
        <dbReference type="ARBA" id="ARBA00004371"/>
    </source>
</evidence>
<evidence type="ECO:0000256" key="15">
    <source>
        <dbReference type="ARBA" id="ARBA00023049"/>
    </source>
</evidence>
<keyword evidence="15" id="KW-0482">Metalloprotease</keyword>
<evidence type="ECO:0000256" key="16">
    <source>
        <dbReference type="ARBA" id="ARBA00023145"/>
    </source>
</evidence>
<keyword evidence="14" id="KW-0333">Golgi apparatus</keyword>
<evidence type="ECO:0000256" key="14">
    <source>
        <dbReference type="ARBA" id="ARBA00023034"/>
    </source>
</evidence>
<dbReference type="GO" id="GO:0004180">
    <property type="term" value="F:carboxypeptidase activity"/>
    <property type="evidence" value="ECO:0007669"/>
    <property type="project" value="UniProtKB-KW"/>
</dbReference>
<evidence type="ECO:0000313" key="24">
    <source>
        <dbReference type="Proteomes" id="UP000676409"/>
    </source>
</evidence>
<evidence type="ECO:0000256" key="18">
    <source>
        <dbReference type="ARBA" id="ARBA00023228"/>
    </source>
</evidence>
<evidence type="ECO:0000256" key="17">
    <source>
        <dbReference type="ARBA" id="ARBA00023180"/>
    </source>
</evidence>
<evidence type="ECO:0000256" key="7">
    <source>
        <dbReference type="ARBA" id="ARBA00022645"/>
    </source>
</evidence>
<evidence type="ECO:0000256" key="9">
    <source>
        <dbReference type="ARBA" id="ARBA00022723"/>
    </source>
</evidence>
<evidence type="ECO:0000256" key="1">
    <source>
        <dbReference type="ARBA" id="ARBA00004240"/>
    </source>
</evidence>
<keyword evidence="11" id="KW-0378">Hydrolase</keyword>
<evidence type="ECO:0000259" key="22">
    <source>
        <dbReference type="Pfam" id="PF04389"/>
    </source>
</evidence>
<keyword evidence="7" id="KW-0121">Carboxypeptidase</keyword>
<dbReference type="GO" id="GO:0006508">
    <property type="term" value="P:proteolysis"/>
    <property type="evidence" value="ECO:0007669"/>
    <property type="project" value="UniProtKB-KW"/>
</dbReference>
<keyword evidence="17" id="KW-0325">Glycoprotein</keyword>
<dbReference type="InterPro" id="IPR007484">
    <property type="entry name" value="Peptidase_M28"/>
</dbReference>
<keyword evidence="18" id="KW-0458">Lysosome</keyword>
<dbReference type="Gene3D" id="3.50.30.30">
    <property type="match status" value="1"/>
</dbReference>
<keyword evidence="12" id="KW-0256">Endoplasmic reticulum</keyword>
<protein>
    <recommendedName>
        <fullName evidence="5">Carboxypeptidase Q</fullName>
    </recommendedName>
    <alternativeName>
        <fullName evidence="20">Plasma glutamate carboxypeptidase</fullName>
    </alternativeName>
</protein>
<dbReference type="PANTHER" id="PTHR12053">
    <property type="entry name" value="PROTEASE FAMILY M28 PLASMA GLUTAMATE CARBOXYPEPTIDASE-RELATED"/>
    <property type="match status" value="1"/>
</dbReference>
<feature type="signal peptide" evidence="21">
    <location>
        <begin position="1"/>
        <end position="21"/>
    </location>
</feature>
<evidence type="ECO:0000256" key="19">
    <source>
        <dbReference type="ARBA" id="ARBA00025833"/>
    </source>
</evidence>
<proteinExistence type="predicted"/>
<keyword evidence="10 21" id="KW-0732">Signal</keyword>
<organism evidence="23 24">
    <name type="scientific">Phenylobacterium montanum</name>
    <dbReference type="NCBI Taxonomy" id="2823693"/>
    <lineage>
        <taxon>Bacteria</taxon>
        <taxon>Pseudomonadati</taxon>
        <taxon>Pseudomonadota</taxon>
        <taxon>Alphaproteobacteria</taxon>
        <taxon>Caulobacterales</taxon>
        <taxon>Caulobacteraceae</taxon>
        <taxon>Phenylobacterium</taxon>
    </lineage>
</organism>
<dbReference type="GO" id="GO:0005764">
    <property type="term" value="C:lysosome"/>
    <property type="evidence" value="ECO:0007669"/>
    <property type="project" value="UniProtKB-SubCell"/>
</dbReference>
<keyword evidence="9" id="KW-0479">Metal-binding</keyword>
<keyword evidence="6" id="KW-0964">Secreted</keyword>
<dbReference type="Pfam" id="PF04389">
    <property type="entry name" value="Peptidase_M28"/>
    <property type="match status" value="1"/>
</dbReference>
<feature type="chain" id="PRO_5037377099" description="Carboxypeptidase Q" evidence="21">
    <location>
        <begin position="22"/>
        <end position="456"/>
    </location>
</feature>
<dbReference type="GO" id="GO:0070573">
    <property type="term" value="F:metallodipeptidase activity"/>
    <property type="evidence" value="ECO:0007669"/>
    <property type="project" value="InterPro"/>
</dbReference>
<evidence type="ECO:0000256" key="3">
    <source>
        <dbReference type="ARBA" id="ARBA00004555"/>
    </source>
</evidence>
<dbReference type="PANTHER" id="PTHR12053:SF3">
    <property type="entry name" value="CARBOXYPEPTIDASE Q"/>
    <property type="match status" value="1"/>
</dbReference>
<evidence type="ECO:0000256" key="11">
    <source>
        <dbReference type="ARBA" id="ARBA00022801"/>
    </source>
</evidence>
<evidence type="ECO:0000256" key="5">
    <source>
        <dbReference type="ARBA" id="ARBA00014116"/>
    </source>
</evidence>
<dbReference type="InterPro" id="IPR039866">
    <property type="entry name" value="CPQ"/>
</dbReference>
<dbReference type="Proteomes" id="UP000676409">
    <property type="component" value="Chromosome"/>
</dbReference>
<comment type="subcellular location">
    <subcellularLocation>
        <location evidence="1">Endoplasmic reticulum</location>
    </subcellularLocation>
    <subcellularLocation>
        <location evidence="3">Golgi apparatus</location>
    </subcellularLocation>
    <subcellularLocation>
        <location evidence="2">Lysosome</location>
    </subcellularLocation>
    <subcellularLocation>
        <location evidence="4">Secreted</location>
    </subcellularLocation>
</comment>
<evidence type="ECO:0000256" key="8">
    <source>
        <dbReference type="ARBA" id="ARBA00022670"/>
    </source>
</evidence>
<dbReference type="AlphaFoldDB" id="A0A975FYD1"/>
<dbReference type="SUPFAM" id="SSF53187">
    <property type="entry name" value="Zn-dependent exopeptidases"/>
    <property type="match status" value="1"/>
</dbReference>
<keyword evidence="13" id="KW-0862">Zinc</keyword>
<evidence type="ECO:0000256" key="10">
    <source>
        <dbReference type="ARBA" id="ARBA00022729"/>
    </source>
</evidence>
<dbReference type="KEGG" id="caul:KCG34_20820"/>
<dbReference type="GO" id="GO:0046872">
    <property type="term" value="F:metal ion binding"/>
    <property type="evidence" value="ECO:0007669"/>
    <property type="project" value="UniProtKB-KW"/>
</dbReference>